<dbReference type="PROSITE" id="PS51194">
    <property type="entry name" value="HELICASE_CTER"/>
    <property type="match status" value="1"/>
</dbReference>
<keyword evidence="1" id="KW-0547">Nucleotide-binding</keyword>
<gene>
    <name evidence="8" type="primary">LOC113146919</name>
</gene>
<evidence type="ECO:0000313" key="8">
    <source>
        <dbReference type="RefSeq" id="XP_026191493.1"/>
    </source>
</evidence>
<dbReference type="SMART" id="SM00490">
    <property type="entry name" value="HELICc"/>
    <property type="match status" value="1"/>
</dbReference>
<dbReference type="GO" id="GO:0005524">
    <property type="term" value="F:ATP binding"/>
    <property type="evidence" value="ECO:0007669"/>
    <property type="project" value="UniProtKB-KW"/>
</dbReference>
<dbReference type="AlphaFoldDB" id="A0A6P6RUH4"/>
<dbReference type="PANTHER" id="PTHR47961">
    <property type="entry name" value="DNA POLYMERASE THETA, PUTATIVE (AFU_ORTHOLOGUE AFUA_1G05260)-RELATED"/>
    <property type="match status" value="1"/>
</dbReference>
<evidence type="ECO:0000256" key="2">
    <source>
        <dbReference type="ARBA" id="ARBA00022801"/>
    </source>
</evidence>
<dbReference type="Gene3D" id="3.40.50.300">
    <property type="entry name" value="P-loop containing nucleotide triphosphate hydrolases"/>
    <property type="match status" value="2"/>
</dbReference>
<dbReference type="SUPFAM" id="SSF52540">
    <property type="entry name" value="P-loop containing nucleoside triphosphate hydrolases"/>
    <property type="match status" value="2"/>
</dbReference>
<accession>A0A6P6RUH4</accession>
<evidence type="ECO:0000256" key="4">
    <source>
        <dbReference type="ARBA" id="ARBA00022840"/>
    </source>
</evidence>
<evidence type="ECO:0000259" key="6">
    <source>
        <dbReference type="PROSITE" id="PS51194"/>
    </source>
</evidence>
<feature type="compositionally biased region" description="Low complexity" evidence="5">
    <location>
        <begin position="260"/>
        <end position="271"/>
    </location>
</feature>
<proteinExistence type="predicted"/>
<feature type="region of interest" description="Disordered" evidence="5">
    <location>
        <begin position="244"/>
        <end position="291"/>
    </location>
</feature>
<dbReference type="Pfam" id="PF00271">
    <property type="entry name" value="Helicase_C"/>
    <property type="match status" value="1"/>
</dbReference>
<evidence type="ECO:0000256" key="1">
    <source>
        <dbReference type="ARBA" id="ARBA00022741"/>
    </source>
</evidence>
<dbReference type="OrthoDB" id="354910at2759"/>
<keyword evidence="3" id="KW-0347">Helicase</keyword>
<organism evidence="7 8">
    <name type="scientific">Cyclospora cayetanensis</name>
    <dbReference type="NCBI Taxonomy" id="88456"/>
    <lineage>
        <taxon>Eukaryota</taxon>
        <taxon>Sar</taxon>
        <taxon>Alveolata</taxon>
        <taxon>Apicomplexa</taxon>
        <taxon>Conoidasida</taxon>
        <taxon>Coccidia</taxon>
        <taxon>Eucoccidiorida</taxon>
        <taxon>Eimeriorina</taxon>
        <taxon>Eimeriidae</taxon>
        <taxon>Cyclospora</taxon>
    </lineage>
</organism>
<evidence type="ECO:0000256" key="3">
    <source>
        <dbReference type="ARBA" id="ARBA00022806"/>
    </source>
</evidence>
<sequence length="842" mass="88904">MSASAARPTAGRSSSSAAAGGAIWLTPRSQFAAATAARLSAVRAFSPRQRAAGDGTCWMAERANKPPTEFAAEQPAAAAIAAAPPTAVGATTAAEDARGGLNLDVFVPIRQLIEAMRETREVTCLLPWQRDCLLVSRSPTGGNGASSCLGEDAAQSSAASEAAESGASERGDASSAASAAAVAAGIALRWGAKAALAAESQRILDGSLNLVYSAPTGAGKTLVSEVLMLRHIFGLLRLPPRDTQQKELEYQEQPRQLSWPTAPRATPAATAEEVGKSLLSSPQVSDGSAGDAVPPRRVIVVLPFVSLIEEQQQKLQRLFAAASLPIKQPWQEVTLPSPLTPLLPHLLHRQGEKQQEWQNPHYKVQAELSRPLVASAAAREPLLRVLLLLLLQDDSVLIFCRSKAAAEAVALLVADYVMPLLQQRIRMPQHPKEQHGFLSAAAADLRMRRINNVAVLQGGTIKSTVAFAAASGVSIHHAALTVEEKRLAVSFFKEGLVKVLTATSTLAAGVNFPCDSVLFDSPHVGSGFLDAAHYKQMAGRAGRMQDKSRLQSQQQQKGGRAIVLCKASEVERVKELLLQGPPSVQSALGGERQGLQRLILGALSCSSGALRCSGSNTELALLACCTFLVLQHRLRLEAQVETSRAAPERRDHQLSEIVQREIVQAVAVLLRLGLVRFAAGHYEATAKGRAIASVALSPEDGAAACACVAAASSRLALHDDIPLVYLVAPTLPLPQGAAEGKGGETAAAGAALTADDLRHLERTLLRMQPSERLALDHMGVGLQQLREFMLLPRPTYASSSLPSVIATPREAKQPLCFCASSCDTGSGVSVTRRSGAARGEEL</sequence>
<evidence type="ECO:0000313" key="7">
    <source>
        <dbReference type="Proteomes" id="UP000515125"/>
    </source>
</evidence>
<dbReference type="GO" id="GO:0016787">
    <property type="term" value="F:hydrolase activity"/>
    <property type="evidence" value="ECO:0007669"/>
    <property type="project" value="UniProtKB-KW"/>
</dbReference>
<keyword evidence="4" id="KW-0067">ATP-binding</keyword>
<dbReference type="InterPro" id="IPR001650">
    <property type="entry name" value="Helicase_C-like"/>
</dbReference>
<dbReference type="RefSeq" id="XP_026191493.1">
    <property type="nucleotide sequence ID" value="XM_026335708.1"/>
</dbReference>
<feature type="domain" description="Helicase C-terminal" evidence="6">
    <location>
        <begin position="382"/>
        <end position="599"/>
    </location>
</feature>
<dbReference type="PANTHER" id="PTHR47961:SF6">
    <property type="entry name" value="DNA-DIRECTED DNA POLYMERASE"/>
    <property type="match status" value="1"/>
</dbReference>
<dbReference type="InterPro" id="IPR027417">
    <property type="entry name" value="P-loop_NTPase"/>
</dbReference>
<dbReference type="GO" id="GO:0004386">
    <property type="term" value="F:helicase activity"/>
    <property type="evidence" value="ECO:0007669"/>
    <property type="project" value="UniProtKB-KW"/>
</dbReference>
<keyword evidence="2" id="KW-0378">Hydrolase</keyword>
<protein>
    <submittedName>
        <fullName evidence="8">Uncharacterized protein LOC113146919</fullName>
    </submittedName>
</protein>
<reference evidence="8" key="1">
    <citation type="submission" date="2025-08" db="UniProtKB">
        <authorList>
            <consortium name="RefSeq"/>
        </authorList>
    </citation>
    <scope>IDENTIFICATION</scope>
</reference>
<dbReference type="InterPro" id="IPR050474">
    <property type="entry name" value="Hel308_SKI2-like"/>
</dbReference>
<dbReference type="Proteomes" id="UP000515125">
    <property type="component" value="Unplaced"/>
</dbReference>
<keyword evidence="7" id="KW-1185">Reference proteome</keyword>
<dbReference type="GeneID" id="113146919"/>
<name>A0A6P6RUH4_9EIME</name>
<evidence type="ECO:0000256" key="5">
    <source>
        <dbReference type="SAM" id="MobiDB-lite"/>
    </source>
</evidence>